<evidence type="ECO:0000256" key="2">
    <source>
        <dbReference type="ARBA" id="ARBA00022801"/>
    </source>
</evidence>
<gene>
    <name evidence="6" type="ORF">FYJ71_08900</name>
</gene>
<dbReference type="NCBIfam" id="TIGR01076">
    <property type="entry name" value="sortase_fam"/>
    <property type="match status" value="1"/>
</dbReference>
<evidence type="ECO:0000256" key="4">
    <source>
        <dbReference type="PIRSR" id="PIRSR605754-1"/>
    </source>
</evidence>
<keyword evidence="1" id="KW-0645">Protease</keyword>
<evidence type="ECO:0000256" key="5">
    <source>
        <dbReference type="SAM" id="Phobius"/>
    </source>
</evidence>
<comment type="caution">
    <text evidence="6">The sequence shown here is derived from an EMBL/GenBank/DDBJ whole genome shotgun (WGS) entry which is preliminary data.</text>
</comment>
<dbReference type="Pfam" id="PF04203">
    <property type="entry name" value="Sortase"/>
    <property type="match status" value="1"/>
</dbReference>
<evidence type="ECO:0000256" key="1">
    <source>
        <dbReference type="ARBA" id="ARBA00022670"/>
    </source>
</evidence>
<dbReference type="Gene3D" id="2.40.260.10">
    <property type="entry name" value="Sortase"/>
    <property type="match status" value="1"/>
</dbReference>
<dbReference type="SUPFAM" id="SSF63817">
    <property type="entry name" value="Sortase"/>
    <property type="match status" value="1"/>
</dbReference>
<dbReference type="GO" id="GO:0008234">
    <property type="term" value="F:cysteine-type peptidase activity"/>
    <property type="evidence" value="ECO:0007669"/>
    <property type="project" value="UniProtKB-KW"/>
</dbReference>
<feature type="transmembrane region" description="Helical" evidence="5">
    <location>
        <begin position="15"/>
        <end position="35"/>
    </location>
</feature>
<dbReference type="GO" id="GO:0006508">
    <property type="term" value="P:proteolysis"/>
    <property type="evidence" value="ECO:0007669"/>
    <property type="project" value="UniProtKB-KW"/>
</dbReference>
<evidence type="ECO:0000256" key="3">
    <source>
        <dbReference type="ARBA" id="ARBA00022807"/>
    </source>
</evidence>
<protein>
    <submittedName>
        <fullName evidence="6">Class A sortase</fullName>
    </submittedName>
</protein>
<proteinExistence type="predicted"/>
<feature type="active site" description="Acyl-thioester intermediate" evidence="4">
    <location>
        <position position="212"/>
    </location>
</feature>
<name>A0A6N7XI29_9FIRM</name>
<dbReference type="RefSeq" id="WP_154538533.1">
    <property type="nucleotide sequence ID" value="NZ_JAXFFP010000015.1"/>
</dbReference>
<organism evidence="6 7">
    <name type="scientific">Peptostreptococcus porci</name>
    <dbReference type="NCBI Taxonomy" id="2652282"/>
    <lineage>
        <taxon>Bacteria</taxon>
        <taxon>Bacillati</taxon>
        <taxon>Bacillota</taxon>
        <taxon>Clostridia</taxon>
        <taxon>Peptostreptococcales</taxon>
        <taxon>Peptostreptococcaceae</taxon>
        <taxon>Peptostreptococcus</taxon>
    </lineage>
</organism>
<evidence type="ECO:0000313" key="7">
    <source>
        <dbReference type="Proteomes" id="UP000440713"/>
    </source>
</evidence>
<dbReference type="Proteomes" id="UP000440713">
    <property type="component" value="Unassembled WGS sequence"/>
</dbReference>
<accession>A0A6N7XI29</accession>
<keyword evidence="5" id="KW-0472">Membrane</keyword>
<feature type="active site" description="Proton donor/acceptor" evidence="4">
    <location>
        <position position="149"/>
    </location>
</feature>
<dbReference type="AlphaFoldDB" id="A0A6N7XI29"/>
<dbReference type="InterPro" id="IPR005754">
    <property type="entry name" value="Sortase"/>
</dbReference>
<evidence type="ECO:0000313" key="6">
    <source>
        <dbReference type="EMBL" id="MST63054.1"/>
    </source>
</evidence>
<sequence length="248" mass="27608">MSRRQRKLKETKNKVNIRLTLGIIFLIAAICLLLVKPLKSHLLNENISEYESNKSKILSNASKNAKKEKKNISKGDYNFDKVERLNLQTVVNAKNKVDFDNASGAIAIPEINLSLPIFDALNNYNLAYGAGTMKENQVMGSGNYALAGHNYPDSPKILFSPLVKINQGNVIYLTDFSFIYIYNTLSITTIKPTQVDVINDTDGVTELTLITCNNDGSLRHMVKATYSGKIPVSEASQDMKNAFGYDFN</sequence>
<dbReference type="InterPro" id="IPR023365">
    <property type="entry name" value="Sortase_dom-sf"/>
</dbReference>
<keyword evidence="5" id="KW-1133">Transmembrane helix</keyword>
<keyword evidence="2" id="KW-0378">Hydrolase</keyword>
<dbReference type="EMBL" id="VUNE01000005">
    <property type="protein sequence ID" value="MST63054.1"/>
    <property type="molecule type" value="Genomic_DNA"/>
</dbReference>
<dbReference type="InterPro" id="IPR042007">
    <property type="entry name" value="Sortase_A"/>
</dbReference>
<dbReference type="CDD" id="cd06165">
    <property type="entry name" value="Sortase_A"/>
    <property type="match status" value="1"/>
</dbReference>
<keyword evidence="3" id="KW-0788">Thiol protease</keyword>
<keyword evidence="7" id="KW-1185">Reference proteome</keyword>
<reference evidence="6 7" key="1">
    <citation type="submission" date="2019-08" db="EMBL/GenBank/DDBJ databases">
        <title>In-depth cultivation of the pig gut microbiome towards novel bacterial diversity and tailored functional studies.</title>
        <authorList>
            <person name="Wylensek D."/>
            <person name="Hitch T.C.A."/>
            <person name="Clavel T."/>
        </authorList>
    </citation>
    <scope>NUCLEOTIDE SEQUENCE [LARGE SCALE GENOMIC DNA]</scope>
    <source>
        <strain evidence="6 7">WCA-SAB-591-4A-A</strain>
    </source>
</reference>
<keyword evidence="5" id="KW-0812">Transmembrane</keyword>